<name>A0A1D9LF69_9NEIS</name>
<organism evidence="2 3">
    <name type="scientific">Chromobacterium vaccinii</name>
    <dbReference type="NCBI Taxonomy" id="1108595"/>
    <lineage>
        <taxon>Bacteria</taxon>
        <taxon>Pseudomonadati</taxon>
        <taxon>Pseudomonadota</taxon>
        <taxon>Betaproteobacteria</taxon>
        <taxon>Neisseriales</taxon>
        <taxon>Chromobacteriaceae</taxon>
        <taxon>Chromobacterium</taxon>
    </lineage>
</organism>
<dbReference type="EMBL" id="CP017707">
    <property type="protein sequence ID" value="AOZ49824.1"/>
    <property type="molecule type" value="Genomic_DNA"/>
</dbReference>
<gene>
    <name evidence="2" type="ORF">BKX93_07320</name>
</gene>
<feature type="region of interest" description="Disordered" evidence="1">
    <location>
        <begin position="54"/>
        <end position="87"/>
    </location>
</feature>
<proteinExistence type="predicted"/>
<evidence type="ECO:0000256" key="1">
    <source>
        <dbReference type="SAM" id="MobiDB-lite"/>
    </source>
</evidence>
<dbReference type="Proteomes" id="UP000178776">
    <property type="component" value="Chromosome"/>
</dbReference>
<evidence type="ECO:0000313" key="2">
    <source>
        <dbReference type="EMBL" id="AOZ49824.1"/>
    </source>
</evidence>
<protein>
    <submittedName>
        <fullName evidence="2">Uncharacterized protein</fullName>
    </submittedName>
</protein>
<feature type="compositionally biased region" description="Basic and acidic residues" evidence="1">
    <location>
        <begin position="54"/>
        <end position="64"/>
    </location>
</feature>
<reference evidence="2 3" key="1">
    <citation type="submission" date="2016-10" db="EMBL/GenBank/DDBJ databases">
        <title>Chromobacterium muskegensis sp. nov., an insecticidal bacterium isolated from Sphagnum bogs.</title>
        <authorList>
            <person name="Sparks M.E."/>
            <person name="Blackburn M.B."/>
            <person name="Gundersen-Rindal D.E."/>
            <person name="Mitchell A."/>
            <person name="Farrar R."/>
            <person name="Kuhar D."/>
        </authorList>
    </citation>
    <scope>NUCLEOTIDE SEQUENCE [LARGE SCALE GENOMIC DNA]</scope>
    <source>
        <strain evidence="2 3">21-1</strain>
    </source>
</reference>
<accession>A0A1D9LF69</accession>
<dbReference type="KEGG" id="cvc:BKX93_07320"/>
<sequence>MLSARQCGIQYEESKMEPKSLSRFLHDYLSGQRPLFGIDPQEALSRLNEVMQWDDEKKDGRDEPAASGGTRDWVGSARTRTQGDQRR</sequence>
<evidence type="ECO:0000313" key="3">
    <source>
        <dbReference type="Proteomes" id="UP000178776"/>
    </source>
</evidence>
<dbReference type="AlphaFoldDB" id="A0A1D9LF69"/>